<keyword evidence="5" id="KW-0677">Repeat</keyword>
<dbReference type="EMBL" id="WNYA01091754">
    <property type="protein sequence ID" value="KAG8534758.1"/>
    <property type="molecule type" value="Genomic_DNA"/>
</dbReference>
<reference evidence="11" key="1">
    <citation type="thesis" date="2020" institute="ProQuest LLC" country="789 East Eisenhower Parkway, Ann Arbor, MI, USA">
        <title>Comparative Genomics and Chromosome Evolution.</title>
        <authorList>
            <person name="Mudd A.B."/>
        </authorList>
    </citation>
    <scope>NUCLEOTIDE SEQUENCE</scope>
    <source>
        <strain evidence="11">237g6f4</strain>
        <tissue evidence="11">Blood</tissue>
    </source>
</reference>
<keyword evidence="12" id="KW-1185">Reference proteome</keyword>
<comment type="similarity">
    <text evidence="2 9">Belongs to the mitochondrial carrier (TC 2.A.29) family.</text>
</comment>
<evidence type="ECO:0000256" key="2">
    <source>
        <dbReference type="ARBA" id="ARBA00006375"/>
    </source>
</evidence>
<dbReference type="InterPro" id="IPR018108">
    <property type="entry name" value="MCP_transmembrane"/>
</dbReference>
<evidence type="ECO:0000313" key="12">
    <source>
        <dbReference type="Proteomes" id="UP000824782"/>
    </source>
</evidence>
<feature type="chain" id="PRO_5043462341" description="Uncoupling protein 3" evidence="10">
    <location>
        <begin position="18"/>
        <end position="100"/>
    </location>
</feature>
<dbReference type="Pfam" id="PF00153">
    <property type="entry name" value="Mito_carr"/>
    <property type="match status" value="1"/>
</dbReference>
<protein>
    <recommendedName>
        <fullName evidence="13">Uncoupling protein 3</fullName>
    </recommendedName>
</protein>
<comment type="subcellular location">
    <subcellularLocation>
        <location evidence="1">Membrane</location>
        <topology evidence="1">Multi-pass membrane protein</topology>
    </subcellularLocation>
</comment>
<keyword evidence="6" id="KW-1133">Transmembrane helix</keyword>
<evidence type="ECO:0000256" key="5">
    <source>
        <dbReference type="ARBA" id="ARBA00022737"/>
    </source>
</evidence>
<accession>A0AAV6YL98</accession>
<evidence type="ECO:0000256" key="4">
    <source>
        <dbReference type="ARBA" id="ARBA00022692"/>
    </source>
</evidence>
<comment type="caution">
    <text evidence="11">The sequence shown here is derived from an EMBL/GenBank/DDBJ whole genome shotgun (WGS) entry which is preliminary data.</text>
</comment>
<dbReference type="Gene3D" id="1.50.40.10">
    <property type="entry name" value="Mitochondrial carrier domain"/>
    <property type="match status" value="1"/>
</dbReference>
<keyword evidence="7 8" id="KW-0472">Membrane</keyword>
<evidence type="ECO:0000256" key="1">
    <source>
        <dbReference type="ARBA" id="ARBA00004141"/>
    </source>
</evidence>
<sequence length="100" mass="10905">SGVVCRLLAGCTTGAMAVTCAQPTDVVKVRFQADVRVIEGNRRYNGTMDAYRTIAKEEGVRGLWKGTVPNITRNAIVNCAELVTYDLIKEAILTRQLMTG</sequence>
<dbReference type="SUPFAM" id="SSF103506">
    <property type="entry name" value="Mitochondrial carrier"/>
    <property type="match status" value="1"/>
</dbReference>
<keyword evidence="10" id="KW-0732">Signal</keyword>
<evidence type="ECO:0000256" key="8">
    <source>
        <dbReference type="PROSITE-ProRule" id="PRU00282"/>
    </source>
</evidence>
<feature type="repeat" description="Solcar" evidence="8">
    <location>
        <begin position="1"/>
        <end position="91"/>
    </location>
</feature>
<feature type="signal peptide" evidence="10">
    <location>
        <begin position="1"/>
        <end position="17"/>
    </location>
</feature>
<evidence type="ECO:0000313" key="11">
    <source>
        <dbReference type="EMBL" id="KAG8534758.1"/>
    </source>
</evidence>
<feature type="non-terminal residue" evidence="11">
    <location>
        <position position="1"/>
    </location>
</feature>
<dbReference type="GO" id="GO:0016020">
    <property type="term" value="C:membrane"/>
    <property type="evidence" value="ECO:0007669"/>
    <property type="project" value="UniProtKB-SubCell"/>
</dbReference>
<dbReference type="PANTHER" id="PTHR45618">
    <property type="entry name" value="MITOCHONDRIAL DICARBOXYLATE CARRIER-RELATED"/>
    <property type="match status" value="1"/>
</dbReference>
<dbReference type="InterPro" id="IPR050391">
    <property type="entry name" value="Mito_Metabolite_Transporter"/>
</dbReference>
<organism evidence="11 12">
    <name type="scientific">Engystomops pustulosus</name>
    <name type="common">Tungara frog</name>
    <name type="synonym">Physalaemus pustulosus</name>
    <dbReference type="NCBI Taxonomy" id="76066"/>
    <lineage>
        <taxon>Eukaryota</taxon>
        <taxon>Metazoa</taxon>
        <taxon>Chordata</taxon>
        <taxon>Craniata</taxon>
        <taxon>Vertebrata</taxon>
        <taxon>Euteleostomi</taxon>
        <taxon>Amphibia</taxon>
        <taxon>Batrachia</taxon>
        <taxon>Anura</taxon>
        <taxon>Neobatrachia</taxon>
        <taxon>Hyloidea</taxon>
        <taxon>Leptodactylidae</taxon>
        <taxon>Leiuperinae</taxon>
        <taxon>Engystomops</taxon>
    </lineage>
</organism>
<evidence type="ECO:0000256" key="6">
    <source>
        <dbReference type="ARBA" id="ARBA00022989"/>
    </source>
</evidence>
<evidence type="ECO:0000256" key="10">
    <source>
        <dbReference type="SAM" id="SignalP"/>
    </source>
</evidence>
<dbReference type="PROSITE" id="PS50920">
    <property type="entry name" value="SOLCAR"/>
    <property type="match status" value="1"/>
</dbReference>
<keyword evidence="4 8" id="KW-0812">Transmembrane</keyword>
<gene>
    <name evidence="11" type="ORF">GDO81_018621</name>
</gene>
<evidence type="ECO:0000256" key="3">
    <source>
        <dbReference type="ARBA" id="ARBA00022448"/>
    </source>
</evidence>
<keyword evidence="3 9" id="KW-0813">Transport</keyword>
<evidence type="ECO:0000256" key="9">
    <source>
        <dbReference type="RuleBase" id="RU000488"/>
    </source>
</evidence>
<evidence type="ECO:0008006" key="13">
    <source>
        <dbReference type="Google" id="ProtNLM"/>
    </source>
</evidence>
<dbReference type="Proteomes" id="UP000824782">
    <property type="component" value="Unassembled WGS sequence"/>
</dbReference>
<name>A0AAV6YL98_ENGPU</name>
<dbReference type="InterPro" id="IPR023395">
    <property type="entry name" value="MCP_dom_sf"/>
</dbReference>
<feature type="non-terminal residue" evidence="11">
    <location>
        <position position="100"/>
    </location>
</feature>
<proteinExistence type="inferred from homology"/>
<evidence type="ECO:0000256" key="7">
    <source>
        <dbReference type="ARBA" id="ARBA00023136"/>
    </source>
</evidence>
<dbReference type="AlphaFoldDB" id="A0AAV6YL98"/>